<feature type="compositionally biased region" description="Low complexity" evidence="1">
    <location>
        <begin position="77"/>
        <end position="92"/>
    </location>
</feature>
<dbReference type="EMBL" id="JARKIE010000230">
    <property type="protein sequence ID" value="KAJ7663612.1"/>
    <property type="molecule type" value="Genomic_DNA"/>
</dbReference>
<evidence type="ECO:0000256" key="1">
    <source>
        <dbReference type="SAM" id="MobiDB-lite"/>
    </source>
</evidence>
<proteinExistence type="predicted"/>
<dbReference type="Proteomes" id="UP001221757">
    <property type="component" value="Unassembled WGS sequence"/>
</dbReference>
<feature type="region of interest" description="Disordered" evidence="1">
    <location>
        <begin position="114"/>
        <end position="140"/>
    </location>
</feature>
<organism evidence="2 3">
    <name type="scientific">Mycena rosella</name>
    <name type="common">Pink bonnet</name>
    <name type="synonym">Agaricus rosellus</name>
    <dbReference type="NCBI Taxonomy" id="1033263"/>
    <lineage>
        <taxon>Eukaryota</taxon>
        <taxon>Fungi</taxon>
        <taxon>Dikarya</taxon>
        <taxon>Basidiomycota</taxon>
        <taxon>Agaricomycotina</taxon>
        <taxon>Agaricomycetes</taxon>
        <taxon>Agaricomycetidae</taxon>
        <taxon>Agaricales</taxon>
        <taxon>Marasmiineae</taxon>
        <taxon>Mycenaceae</taxon>
        <taxon>Mycena</taxon>
    </lineage>
</organism>
<sequence>MFPAELLRTPQACAVASVGSAFLNFFSRPPLISFNRTALSFDLATLYACWYAHFAASGTLQHLFIHTNELRGIDSDSTPVTPPSRGSSPPTTILARHSSPLLAEVAVTSFERAPHPDRLPHVGHSAPGRRRIPGGLRYAL</sequence>
<accession>A0AAD7G677</accession>
<evidence type="ECO:0000313" key="3">
    <source>
        <dbReference type="Proteomes" id="UP001221757"/>
    </source>
</evidence>
<keyword evidence="3" id="KW-1185">Reference proteome</keyword>
<evidence type="ECO:0000313" key="2">
    <source>
        <dbReference type="EMBL" id="KAJ7663612.1"/>
    </source>
</evidence>
<protein>
    <submittedName>
        <fullName evidence="2">Uncharacterized protein</fullName>
    </submittedName>
</protein>
<gene>
    <name evidence="2" type="ORF">B0H17DRAFT_1211549</name>
</gene>
<name>A0AAD7G677_MYCRO</name>
<dbReference type="AlphaFoldDB" id="A0AAD7G677"/>
<feature type="region of interest" description="Disordered" evidence="1">
    <location>
        <begin position="73"/>
        <end position="92"/>
    </location>
</feature>
<comment type="caution">
    <text evidence="2">The sequence shown here is derived from an EMBL/GenBank/DDBJ whole genome shotgun (WGS) entry which is preliminary data.</text>
</comment>
<reference evidence="2" key="1">
    <citation type="submission" date="2023-03" db="EMBL/GenBank/DDBJ databases">
        <title>Massive genome expansion in bonnet fungi (Mycena s.s.) driven by repeated elements and novel gene families across ecological guilds.</title>
        <authorList>
            <consortium name="Lawrence Berkeley National Laboratory"/>
            <person name="Harder C.B."/>
            <person name="Miyauchi S."/>
            <person name="Viragh M."/>
            <person name="Kuo A."/>
            <person name="Thoen E."/>
            <person name="Andreopoulos B."/>
            <person name="Lu D."/>
            <person name="Skrede I."/>
            <person name="Drula E."/>
            <person name="Henrissat B."/>
            <person name="Morin E."/>
            <person name="Kohler A."/>
            <person name="Barry K."/>
            <person name="LaButti K."/>
            <person name="Morin E."/>
            <person name="Salamov A."/>
            <person name="Lipzen A."/>
            <person name="Mereny Z."/>
            <person name="Hegedus B."/>
            <person name="Baldrian P."/>
            <person name="Stursova M."/>
            <person name="Weitz H."/>
            <person name="Taylor A."/>
            <person name="Grigoriev I.V."/>
            <person name="Nagy L.G."/>
            <person name="Martin F."/>
            <person name="Kauserud H."/>
        </authorList>
    </citation>
    <scope>NUCLEOTIDE SEQUENCE</scope>
    <source>
        <strain evidence="2">CBHHK067</strain>
    </source>
</reference>